<dbReference type="PIRSF" id="PIRSF016049">
    <property type="entry name" value="Man_dehyd"/>
    <property type="match status" value="1"/>
</dbReference>
<dbReference type="EMBL" id="JAFMPP010000001">
    <property type="protein sequence ID" value="MBO0660977.1"/>
    <property type="molecule type" value="Genomic_DNA"/>
</dbReference>
<comment type="cofactor">
    <cofactor evidence="2">
        <name>Mn(2+)</name>
        <dbReference type="ChEBI" id="CHEBI:29035"/>
    </cofactor>
</comment>
<comment type="cofactor">
    <cofactor evidence="3">
        <name>Fe(2+)</name>
        <dbReference type="ChEBI" id="CHEBI:29033"/>
    </cofactor>
</comment>
<evidence type="ECO:0000256" key="4">
    <source>
        <dbReference type="ARBA" id="ARBA00002713"/>
    </source>
</evidence>
<accession>A0A939FWU7</accession>
<dbReference type="InterPro" id="IPR036237">
    <property type="entry name" value="Xyl_isomerase-like_sf"/>
</dbReference>
<evidence type="ECO:0000256" key="5">
    <source>
        <dbReference type="ARBA" id="ARBA00004892"/>
    </source>
</evidence>
<evidence type="ECO:0000256" key="8">
    <source>
        <dbReference type="ARBA" id="ARBA00023004"/>
    </source>
</evidence>
<keyword evidence="12" id="KW-1185">Reference proteome</keyword>
<dbReference type="Gene3D" id="3.20.20.150">
    <property type="entry name" value="Divalent-metal-dependent TIM barrel enzymes"/>
    <property type="match status" value="1"/>
</dbReference>
<evidence type="ECO:0000256" key="9">
    <source>
        <dbReference type="ARBA" id="ARBA00023211"/>
    </source>
</evidence>
<dbReference type="EC" id="4.2.1.8" evidence="7"/>
<reference evidence="11" key="1">
    <citation type="submission" date="2021-03" db="EMBL/GenBank/DDBJ databases">
        <title>Whole genome sequence of Jiella sp. CQZ9-1.</title>
        <authorList>
            <person name="Tuo L."/>
        </authorList>
    </citation>
    <scope>NUCLEOTIDE SEQUENCE</scope>
    <source>
        <strain evidence="11">CQZ9-1</strain>
    </source>
</reference>
<evidence type="ECO:0000313" key="12">
    <source>
        <dbReference type="Proteomes" id="UP000664122"/>
    </source>
</evidence>
<dbReference type="GO" id="GO:0008198">
    <property type="term" value="F:ferrous iron binding"/>
    <property type="evidence" value="ECO:0007669"/>
    <property type="project" value="TreeGrafter"/>
</dbReference>
<evidence type="ECO:0000256" key="10">
    <source>
        <dbReference type="ARBA" id="ARBA00023239"/>
    </source>
</evidence>
<name>A0A939FWU7_9HYPH</name>
<gene>
    <name evidence="11" type="ORF">J1C48_00185</name>
</gene>
<comment type="catalytic activity">
    <reaction evidence="1">
        <text>D-mannonate = 2-dehydro-3-deoxy-D-gluconate + H2O</text>
        <dbReference type="Rhea" id="RHEA:20097"/>
        <dbReference type="ChEBI" id="CHEBI:15377"/>
        <dbReference type="ChEBI" id="CHEBI:17767"/>
        <dbReference type="ChEBI" id="CHEBI:57990"/>
        <dbReference type="EC" id="4.2.1.8"/>
    </reaction>
</comment>
<dbReference type="InterPro" id="IPR004628">
    <property type="entry name" value="Man_deHydtase"/>
</dbReference>
<organism evidence="11 12">
    <name type="scientific">Jiella flava</name>
    <dbReference type="NCBI Taxonomy" id="2816857"/>
    <lineage>
        <taxon>Bacteria</taxon>
        <taxon>Pseudomonadati</taxon>
        <taxon>Pseudomonadota</taxon>
        <taxon>Alphaproteobacteria</taxon>
        <taxon>Hyphomicrobiales</taxon>
        <taxon>Aurantimonadaceae</taxon>
        <taxon>Jiella</taxon>
    </lineage>
</organism>
<proteinExistence type="inferred from homology"/>
<comment type="pathway">
    <text evidence="5">Carbohydrate metabolism; pentose and glucuronate interconversion.</text>
</comment>
<evidence type="ECO:0000256" key="1">
    <source>
        <dbReference type="ARBA" id="ARBA00001794"/>
    </source>
</evidence>
<dbReference type="GO" id="GO:0042840">
    <property type="term" value="P:D-glucuronate catabolic process"/>
    <property type="evidence" value="ECO:0007669"/>
    <property type="project" value="TreeGrafter"/>
</dbReference>
<evidence type="ECO:0000256" key="6">
    <source>
        <dbReference type="ARBA" id="ARBA00007389"/>
    </source>
</evidence>
<evidence type="ECO:0000256" key="3">
    <source>
        <dbReference type="ARBA" id="ARBA00001954"/>
    </source>
</evidence>
<keyword evidence="10" id="KW-0456">Lyase</keyword>
<dbReference type="SUPFAM" id="SSF51658">
    <property type="entry name" value="Xylose isomerase-like"/>
    <property type="match status" value="1"/>
</dbReference>
<keyword evidence="9" id="KW-0464">Manganese</keyword>
<comment type="caution">
    <text evidence="11">The sequence shown here is derived from an EMBL/GenBank/DDBJ whole genome shotgun (WGS) entry which is preliminary data.</text>
</comment>
<dbReference type="PANTHER" id="PTHR30387:SF2">
    <property type="entry name" value="MANNONATE DEHYDRATASE"/>
    <property type="match status" value="1"/>
</dbReference>
<evidence type="ECO:0000256" key="7">
    <source>
        <dbReference type="ARBA" id="ARBA00012927"/>
    </source>
</evidence>
<dbReference type="Proteomes" id="UP000664122">
    <property type="component" value="Unassembled WGS sequence"/>
</dbReference>
<dbReference type="RefSeq" id="WP_207255629.1">
    <property type="nucleotide sequence ID" value="NZ_JAFMPP010000001.1"/>
</dbReference>
<dbReference type="GO" id="GO:0008927">
    <property type="term" value="F:mannonate dehydratase activity"/>
    <property type="evidence" value="ECO:0007669"/>
    <property type="project" value="UniProtKB-EC"/>
</dbReference>
<comment type="similarity">
    <text evidence="6">Belongs to the mannonate dehydratase family.</text>
</comment>
<dbReference type="Pfam" id="PF03786">
    <property type="entry name" value="UxuA"/>
    <property type="match status" value="2"/>
</dbReference>
<comment type="function">
    <text evidence="4">Catalyzes the dehydration of D-mannonate.</text>
</comment>
<dbReference type="AlphaFoldDB" id="A0A939FWU7"/>
<dbReference type="GO" id="GO:0030145">
    <property type="term" value="F:manganese ion binding"/>
    <property type="evidence" value="ECO:0007669"/>
    <property type="project" value="TreeGrafter"/>
</dbReference>
<sequence length="325" mass="36222">MKISMSLEPEIGPKWHYAREMGIEEVVAIRDAGPEVPIWDYLTFARVQKFYEDFGFKIGVIEGWVPMDNIRLGRPEGEAELERLIAVIEHMGALGIEVFCYSWMAINSWTRTSTTTRTRGGALTTTFDNAVVAKDPRSHGPVIVSEEHLWETLAAFLERVLPVAERAGVKLAMHPDDPPLSPFLGVGRIMSSVENFERLLKLSDSPANGITFCQANFAAMNADVPATIRRFGADGRMHFVHFRDIEGDAHKMSETFHDAGKTDMYASIKAYRDIGFTGLMRPDHAPVMWGEPNSKPGYEALGRIFAVGYMRGLVEAARAEAAERS</sequence>
<evidence type="ECO:0000256" key="2">
    <source>
        <dbReference type="ARBA" id="ARBA00001936"/>
    </source>
</evidence>
<evidence type="ECO:0000313" key="11">
    <source>
        <dbReference type="EMBL" id="MBO0660977.1"/>
    </source>
</evidence>
<keyword evidence="8" id="KW-0408">Iron</keyword>
<dbReference type="PANTHER" id="PTHR30387">
    <property type="entry name" value="MANNONATE DEHYDRATASE"/>
    <property type="match status" value="1"/>
</dbReference>
<protein>
    <recommendedName>
        <fullName evidence="7">mannonate dehydratase</fullName>
        <ecNumber evidence="7">4.2.1.8</ecNumber>
    </recommendedName>
</protein>